<dbReference type="EMBL" id="FPIZ01000018">
    <property type="protein sequence ID" value="SFW80319.1"/>
    <property type="molecule type" value="Genomic_DNA"/>
</dbReference>
<gene>
    <name evidence="2" type="ORF">SAMN05661012_04940</name>
    <name evidence="3" type="ORF">SR876_12345</name>
</gene>
<keyword evidence="1" id="KW-0812">Transmembrane</keyword>
<sequence>MTSFHNIQHLWNQPGNTIRTSYPLEDLIELAEKNTRKIKTRQYWNIGIMGITILFLIGYISVFTGLKANWFHTGIFLMMLSLALRVVIETWSLVILNRIDIRSDFRNYTSHITSFYRSRKIIHYVATPLIFAAYTTGFGLLLPVFMKSFSTAFFMYIVISGSTFLVVFATFMIREIKKEIKILTDLREINI</sequence>
<dbReference type="EMBL" id="CP140154">
    <property type="protein sequence ID" value="WQG92298.1"/>
    <property type="molecule type" value="Genomic_DNA"/>
</dbReference>
<evidence type="ECO:0000313" key="3">
    <source>
        <dbReference type="EMBL" id="WQG92298.1"/>
    </source>
</evidence>
<evidence type="ECO:0000256" key="1">
    <source>
        <dbReference type="SAM" id="Phobius"/>
    </source>
</evidence>
<evidence type="ECO:0000313" key="2">
    <source>
        <dbReference type="EMBL" id="SFW80319.1"/>
    </source>
</evidence>
<dbReference type="Proteomes" id="UP001326715">
    <property type="component" value="Chromosome"/>
</dbReference>
<organism evidence="2 4">
    <name type="scientific">Chitinophaga sancti</name>
    <dbReference type="NCBI Taxonomy" id="1004"/>
    <lineage>
        <taxon>Bacteria</taxon>
        <taxon>Pseudomonadati</taxon>
        <taxon>Bacteroidota</taxon>
        <taxon>Chitinophagia</taxon>
        <taxon>Chitinophagales</taxon>
        <taxon>Chitinophagaceae</taxon>
        <taxon>Chitinophaga</taxon>
    </lineage>
</organism>
<dbReference type="STRING" id="1004.SAMN05661012_04940"/>
<feature type="transmembrane region" description="Helical" evidence="1">
    <location>
        <begin position="75"/>
        <end position="96"/>
    </location>
</feature>
<feature type="transmembrane region" description="Helical" evidence="1">
    <location>
        <begin position="121"/>
        <end position="146"/>
    </location>
</feature>
<accession>A0A1K1S8B8</accession>
<evidence type="ECO:0008006" key="6">
    <source>
        <dbReference type="Google" id="ProtNLM"/>
    </source>
</evidence>
<keyword evidence="1" id="KW-0472">Membrane</keyword>
<proteinExistence type="predicted"/>
<dbReference type="Proteomes" id="UP000183788">
    <property type="component" value="Unassembled WGS sequence"/>
</dbReference>
<reference evidence="2 4" key="1">
    <citation type="submission" date="2016-11" db="EMBL/GenBank/DDBJ databases">
        <authorList>
            <person name="Jaros S."/>
            <person name="Januszkiewicz K."/>
            <person name="Wedrychowicz H."/>
        </authorList>
    </citation>
    <scope>NUCLEOTIDE SEQUENCE [LARGE SCALE GENOMIC DNA]</scope>
    <source>
        <strain evidence="2 4">DSM 784</strain>
    </source>
</reference>
<dbReference type="OrthoDB" id="659392at2"/>
<feature type="transmembrane region" description="Helical" evidence="1">
    <location>
        <begin position="152"/>
        <end position="173"/>
    </location>
</feature>
<keyword evidence="5" id="KW-1185">Reference proteome</keyword>
<name>A0A1K1S8B8_9BACT</name>
<dbReference type="AlphaFoldDB" id="A0A1K1S8B8"/>
<feature type="transmembrane region" description="Helical" evidence="1">
    <location>
        <begin position="43"/>
        <end position="63"/>
    </location>
</feature>
<protein>
    <recommendedName>
        <fullName evidence="6">DUF3278 domain-containing protein</fullName>
    </recommendedName>
</protein>
<evidence type="ECO:0000313" key="4">
    <source>
        <dbReference type="Proteomes" id="UP000183788"/>
    </source>
</evidence>
<keyword evidence="1" id="KW-1133">Transmembrane helix</keyword>
<evidence type="ECO:0000313" key="5">
    <source>
        <dbReference type="Proteomes" id="UP001326715"/>
    </source>
</evidence>
<dbReference type="RefSeq" id="WP_072363944.1">
    <property type="nucleotide sequence ID" value="NZ_CP139972.1"/>
</dbReference>
<reference evidence="3 5" key="2">
    <citation type="submission" date="2023-11" db="EMBL/GenBank/DDBJ databases">
        <title>MicrobeMod: A computational toolkit for identifying prokaryotic methylation and restriction-modification with nanopore sequencing.</title>
        <authorList>
            <person name="Crits-Christoph A."/>
            <person name="Kang S.C."/>
            <person name="Lee H."/>
            <person name="Ostrov N."/>
        </authorList>
    </citation>
    <scope>NUCLEOTIDE SEQUENCE [LARGE SCALE GENOMIC DNA]</scope>
    <source>
        <strain evidence="3 5">ATCC 23090</strain>
    </source>
</reference>